<sequence length="152" mass="17653">MIQTKHNADYVLRRHDVNYEKNMAWFRQALGPSRFFENGQMWKNHKKLTQPYLNNFSDIDTITLTKHHGQQALHQLARGAYTGKITLDDNVLKIKSPSPVVGIDFNKKDLAITAFISKIHTLYKLTIPQNFIDKRIIPWANTVSLINSHVFH</sequence>
<reference evidence="2 4" key="3">
    <citation type="submission" date="2019-03" db="EMBL/GenBank/DDBJ databases">
        <authorList>
            <consortium name="Pathogen Informatics"/>
        </authorList>
    </citation>
    <scope>NUCLEOTIDE SEQUENCE [LARGE SCALE GENOMIC DNA]</scope>
    <source>
        <strain evidence="2 4">NCTC12282</strain>
    </source>
</reference>
<dbReference type="STRING" id="1111728.GCA_000427805_04402"/>
<reference evidence="3" key="2">
    <citation type="submission" date="2017-09" db="EMBL/GenBank/DDBJ databases">
        <title>FDA dAtabase for Regulatory Grade micrObial Sequences (FDA-ARGOS): Supporting development and validation of Infectious Disease Dx tests.</title>
        <authorList>
            <person name="Minogue T."/>
            <person name="Wolcott M."/>
            <person name="Wasieloski L."/>
            <person name="Aguilar W."/>
            <person name="Moore D."/>
            <person name="Tallon L."/>
            <person name="Sadzewicz L."/>
            <person name="Ott S."/>
            <person name="Zhao X."/>
            <person name="Nagaraj S."/>
            <person name="Vavikolanu K."/>
            <person name="Aluvathingal J."/>
            <person name="Nadendla S."/>
            <person name="Sichtig H."/>
        </authorList>
    </citation>
    <scope>NUCLEOTIDE SEQUENCE [LARGE SCALE GENOMIC DNA]</scope>
    <source>
        <strain evidence="3">FDAARGOS_387</strain>
    </source>
</reference>
<gene>
    <name evidence="1" type="ORF">CRN84_07375</name>
    <name evidence="2" type="ORF">NCTC12282_02269</name>
</gene>
<dbReference type="RefSeq" id="WP_029096049.1">
    <property type="nucleotide sequence ID" value="NZ_CAADJA010000002.1"/>
</dbReference>
<evidence type="ECO:0000313" key="2">
    <source>
        <dbReference type="EMBL" id="VFS47334.1"/>
    </source>
</evidence>
<dbReference type="EMBL" id="CAADJA010000002">
    <property type="protein sequence ID" value="VFS47334.1"/>
    <property type="molecule type" value="Genomic_DNA"/>
</dbReference>
<proteinExistence type="predicted"/>
<dbReference type="Proteomes" id="UP000224974">
    <property type="component" value="Unassembled WGS sequence"/>
</dbReference>
<name>A0A2C6DKD1_9GAMM</name>
<organism evidence="1 3">
    <name type="scientific">Budvicia aquatica</name>
    <dbReference type="NCBI Taxonomy" id="82979"/>
    <lineage>
        <taxon>Bacteria</taxon>
        <taxon>Pseudomonadati</taxon>
        <taxon>Pseudomonadota</taxon>
        <taxon>Gammaproteobacteria</taxon>
        <taxon>Enterobacterales</taxon>
        <taxon>Budviciaceae</taxon>
        <taxon>Budvicia</taxon>
    </lineage>
</organism>
<keyword evidence="3" id="KW-1185">Reference proteome</keyword>
<evidence type="ECO:0000313" key="4">
    <source>
        <dbReference type="Proteomes" id="UP000373449"/>
    </source>
</evidence>
<evidence type="ECO:0000313" key="3">
    <source>
        <dbReference type="Proteomes" id="UP000224974"/>
    </source>
</evidence>
<dbReference type="Proteomes" id="UP000373449">
    <property type="component" value="Unassembled WGS sequence"/>
</dbReference>
<dbReference type="EMBL" id="PDDX01000001">
    <property type="protein sequence ID" value="PHI29153.1"/>
    <property type="molecule type" value="Genomic_DNA"/>
</dbReference>
<evidence type="ECO:0000313" key="1">
    <source>
        <dbReference type="EMBL" id="PHI29153.1"/>
    </source>
</evidence>
<reference evidence="1" key="1">
    <citation type="submission" date="2017-09" db="EMBL/GenBank/DDBJ databases">
        <title>FDA dAtabase for Regulatory Grade micrObial Sequences (FDA-ARGOS): Supporting development and validation of Infectious Disease Dx tests.</title>
        <authorList>
            <person name="Minogue T."/>
            <person name="Wolcott M."/>
            <person name="Wasieloski L."/>
            <person name="Aguilar W."/>
            <person name="Moore D."/>
            <person name="Tallon L.J."/>
            <person name="Sadzewicz L."/>
            <person name="Ott S."/>
            <person name="Zhao X."/>
            <person name="Nagaraj S."/>
            <person name="Vavikolanu K."/>
            <person name="Aluvathingal J."/>
            <person name="Nadendla S."/>
            <person name="Sichtig H."/>
        </authorList>
    </citation>
    <scope>NUCLEOTIDE SEQUENCE</scope>
    <source>
        <strain evidence="1">FDAARGOS_387</strain>
    </source>
</reference>
<accession>A0A2C6DKD1</accession>
<dbReference type="AlphaFoldDB" id="A0A2C6DKD1"/>
<protein>
    <submittedName>
        <fullName evidence="1">Uncharacterized protein</fullName>
    </submittedName>
</protein>